<reference evidence="1" key="1">
    <citation type="journal article" date="2015" name="Nature">
        <title>Complex archaea that bridge the gap between prokaryotes and eukaryotes.</title>
        <authorList>
            <person name="Spang A."/>
            <person name="Saw J.H."/>
            <person name="Jorgensen S.L."/>
            <person name="Zaremba-Niedzwiedzka K."/>
            <person name="Martijn J."/>
            <person name="Lind A.E."/>
            <person name="van Eijk R."/>
            <person name="Schleper C."/>
            <person name="Guy L."/>
            <person name="Ettema T.J."/>
        </authorList>
    </citation>
    <scope>NUCLEOTIDE SEQUENCE</scope>
</reference>
<comment type="caution">
    <text evidence="1">The sequence shown here is derived from an EMBL/GenBank/DDBJ whole genome shotgun (WGS) entry which is preliminary data.</text>
</comment>
<feature type="non-terminal residue" evidence="1">
    <location>
        <position position="569"/>
    </location>
</feature>
<sequence length="569" mass="61267">MPWTENGFEVFAGLTALGSQRTQPLTAEGLAVFDAPSAWPQAPKLTLLADLNNDGEFDTDFSPYITRTEVGIGRESALDSFRPRAAVFSLDNEDSRFSPRNTGSPYYPNIKRGRKVRHGVQLQMRTVRNLSENPSSEYDIVGNAGAGGATLVRDPVGFIDDFESDTSAEYTTGGDVAATWTWEPESSRLKAAGGTQAWCLRTGLSLQDAEIEVEVESAHDGGLVARYQDNNNYYLLGVNDDSGTSSTVNLQFYKRVAGGWTSIGAAINRAWARGVRHRIRFRVVGTTLTAYWDDELVITVVDADHGAAGSIGIRNHVTSEVSYYHRLEVTDLTAAVARARYGTASLKVTPAAADDSGVVHTKRDGTRFAVAPGVSYVAQVSVVASATGLPLSLDLAWYDSASALISMDSVSFTPSTGADWNEISFVATAPATAAFAQLAVLVDDAAYPGGHYFWCDGWAFYDSPYVEPYCDGDTAGASWLPVGTGPIAPHAGSESYRMTNPTKTKFTGSMREFGFLRGLAPKELLMTCTGNIEKFVNSPVVAGAYMGTTSIPLKPEHVLDRLMDLLEQG</sequence>
<gene>
    <name evidence="1" type="ORF">LCGC14_1951440</name>
</gene>
<accession>A0A0F9HVU4</accession>
<evidence type="ECO:0000313" key="1">
    <source>
        <dbReference type="EMBL" id="KKL85765.1"/>
    </source>
</evidence>
<name>A0A0F9HVU4_9ZZZZ</name>
<dbReference type="Gene3D" id="2.60.120.260">
    <property type="entry name" value="Galactose-binding domain-like"/>
    <property type="match status" value="1"/>
</dbReference>
<dbReference type="Gene3D" id="2.60.120.560">
    <property type="entry name" value="Exo-inulinase, domain 1"/>
    <property type="match status" value="1"/>
</dbReference>
<protein>
    <submittedName>
        <fullName evidence="1">Uncharacterized protein</fullName>
    </submittedName>
</protein>
<proteinExistence type="predicted"/>
<dbReference type="AlphaFoldDB" id="A0A0F9HVU4"/>
<organism evidence="1">
    <name type="scientific">marine sediment metagenome</name>
    <dbReference type="NCBI Taxonomy" id="412755"/>
    <lineage>
        <taxon>unclassified sequences</taxon>
        <taxon>metagenomes</taxon>
        <taxon>ecological metagenomes</taxon>
    </lineage>
</organism>
<dbReference type="EMBL" id="LAZR01021313">
    <property type="protein sequence ID" value="KKL85765.1"/>
    <property type="molecule type" value="Genomic_DNA"/>
</dbReference>